<evidence type="ECO:0000313" key="2">
    <source>
        <dbReference type="Proteomes" id="UP000092460"/>
    </source>
</evidence>
<dbReference type="SUPFAM" id="SSF54373">
    <property type="entry name" value="FAD-linked reductases, C-terminal domain"/>
    <property type="match status" value="1"/>
</dbReference>
<reference evidence="1" key="2">
    <citation type="submission" date="2020-05" db="UniProtKB">
        <authorList>
            <consortium name="EnsemblMetazoa"/>
        </authorList>
    </citation>
    <scope>IDENTIFICATION</scope>
    <source>
        <strain evidence="1">IAEA</strain>
    </source>
</reference>
<dbReference type="Proteomes" id="UP000092460">
    <property type="component" value="Unassembled WGS sequence"/>
</dbReference>
<keyword evidence="2" id="KW-1185">Reference proteome</keyword>
<sequence>MGGGHLGNFGALGFIDNTQDLISNHYSLTLWAVGAMDERVLMSISYFKRNDFICFHVITILARKALGTVKISDLNIRKKPIIDPNYVGKAEDILYNKSNKGGGRGDYLGCTNSLASCFNCGPFENDFHSNQPSDDYLECIIRHAGVSFHHPAGIN</sequence>
<name>A0A1B0BK52_9MUSC</name>
<proteinExistence type="predicted"/>
<dbReference type="AlphaFoldDB" id="A0A1B0BK52"/>
<evidence type="ECO:0000313" key="1">
    <source>
        <dbReference type="EnsemblMetazoa" id="GPPI032699-PA"/>
    </source>
</evidence>
<accession>A0A1B0BK52</accession>
<dbReference type="STRING" id="67801.A0A1B0BK52"/>
<organism evidence="1 2">
    <name type="scientific">Glossina palpalis gambiensis</name>
    <dbReference type="NCBI Taxonomy" id="67801"/>
    <lineage>
        <taxon>Eukaryota</taxon>
        <taxon>Metazoa</taxon>
        <taxon>Ecdysozoa</taxon>
        <taxon>Arthropoda</taxon>
        <taxon>Hexapoda</taxon>
        <taxon>Insecta</taxon>
        <taxon>Pterygota</taxon>
        <taxon>Neoptera</taxon>
        <taxon>Endopterygota</taxon>
        <taxon>Diptera</taxon>
        <taxon>Brachycera</taxon>
        <taxon>Muscomorpha</taxon>
        <taxon>Hippoboscoidea</taxon>
        <taxon>Glossinidae</taxon>
        <taxon>Glossina</taxon>
    </lineage>
</organism>
<reference evidence="2" key="1">
    <citation type="submission" date="2015-01" db="EMBL/GenBank/DDBJ databases">
        <authorList>
            <person name="Aksoy S."/>
            <person name="Warren W."/>
            <person name="Wilson R.K."/>
        </authorList>
    </citation>
    <scope>NUCLEOTIDE SEQUENCE [LARGE SCALE GENOMIC DNA]</scope>
    <source>
        <strain evidence="2">IAEA</strain>
    </source>
</reference>
<dbReference type="EnsemblMetazoa" id="GPPI032699-RA">
    <property type="protein sequence ID" value="GPPI032699-PA"/>
    <property type="gene ID" value="GPPI032699"/>
</dbReference>
<dbReference type="Gene3D" id="3.30.560.10">
    <property type="entry name" value="Glucose Oxidase, domain 3"/>
    <property type="match status" value="1"/>
</dbReference>
<protein>
    <submittedName>
        <fullName evidence="1">Uncharacterized protein</fullName>
    </submittedName>
</protein>
<dbReference type="VEuPathDB" id="VectorBase:GPPI032699"/>
<dbReference type="EMBL" id="JXJN01015799">
    <property type="status" value="NOT_ANNOTATED_CDS"/>
    <property type="molecule type" value="Genomic_DNA"/>
</dbReference>